<dbReference type="NCBIfam" id="TIGR00951">
    <property type="entry name" value="2A43"/>
    <property type="match status" value="1"/>
</dbReference>
<feature type="transmembrane region" description="Helical" evidence="7">
    <location>
        <begin position="20"/>
        <end position="39"/>
    </location>
</feature>
<evidence type="ECO:0000256" key="6">
    <source>
        <dbReference type="ARBA" id="ARBA00023136"/>
    </source>
</evidence>
<dbReference type="InParanoid" id="B5Y4N2"/>
<dbReference type="InterPro" id="IPR006603">
    <property type="entry name" value="PQ-loop_rpt"/>
</dbReference>
<comment type="subcellular location">
    <subcellularLocation>
        <location evidence="1">Endomembrane system</location>
        <topology evidence="1">Multi-pass membrane protein</topology>
    </subcellularLocation>
</comment>
<evidence type="ECO:0008006" key="10">
    <source>
        <dbReference type="Google" id="ProtNLM"/>
    </source>
</evidence>
<evidence type="ECO:0000313" key="8">
    <source>
        <dbReference type="EMBL" id="ACI65510.1"/>
    </source>
</evidence>
<evidence type="ECO:0000256" key="4">
    <source>
        <dbReference type="ARBA" id="ARBA00022737"/>
    </source>
</evidence>
<name>B5Y4N2_PHATC</name>
<feature type="transmembrane region" description="Helical" evidence="7">
    <location>
        <begin position="229"/>
        <end position="249"/>
    </location>
</feature>
<keyword evidence="4" id="KW-0677">Repeat</keyword>
<feature type="transmembrane region" description="Helical" evidence="7">
    <location>
        <begin position="127"/>
        <end position="149"/>
    </location>
</feature>
<dbReference type="eggNOG" id="KOG3145">
    <property type="taxonomic scope" value="Eukaryota"/>
</dbReference>
<dbReference type="Pfam" id="PF04193">
    <property type="entry name" value="PQ-loop"/>
    <property type="match status" value="2"/>
</dbReference>
<evidence type="ECO:0000256" key="2">
    <source>
        <dbReference type="ARBA" id="ARBA00022448"/>
    </source>
</evidence>
<dbReference type="OrthoDB" id="75720at2759"/>
<feature type="transmembrane region" description="Helical" evidence="7">
    <location>
        <begin position="155"/>
        <end position="175"/>
    </location>
</feature>
<feature type="transmembrane region" description="Helical" evidence="7">
    <location>
        <begin position="51"/>
        <end position="76"/>
    </location>
</feature>
<dbReference type="Proteomes" id="UP000000759">
    <property type="component" value="Chromosome 3"/>
</dbReference>
<gene>
    <name evidence="8" type="ORF">PHATR_10247</name>
</gene>
<accession>B5Y4N2</accession>
<dbReference type="KEGG" id="pti:PHATR_10247"/>
<sequence>MPKNPHLPTVSYRTISSCIGYTYFISWSVSFYPQLLANYRRRTTRGLSPDFCALNVLGFACYATYNVAMYGSPYIHKLYRERYGNDAEITVQSNDVAFAVHAFLLASLTLFQIGYYDGFRSQTPSRFIGKVLLAVISLILAFPIVIYWRIWKSNWLDFVYVLSFVKIFVTMIKYVPQVILNFQRKSTAGWSIWQILLDLNGGLLSDLQLVLDATALQDFSGITGNLAKFFLGFVSIVFDAIFMVQHYALYRS</sequence>
<keyword evidence="9" id="KW-1185">Reference proteome</keyword>
<dbReference type="GO" id="GO:0005774">
    <property type="term" value="C:vacuolar membrane"/>
    <property type="evidence" value="ECO:0007669"/>
    <property type="project" value="TreeGrafter"/>
</dbReference>
<dbReference type="GO" id="GO:0012505">
    <property type="term" value="C:endomembrane system"/>
    <property type="evidence" value="ECO:0007669"/>
    <property type="project" value="UniProtKB-SubCell"/>
</dbReference>
<dbReference type="HOGENOM" id="CLU_046327_0_2_1"/>
<evidence type="ECO:0000313" key="9">
    <source>
        <dbReference type="Proteomes" id="UP000000759"/>
    </source>
</evidence>
<reference evidence="8 9" key="1">
    <citation type="journal article" date="2008" name="Nature">
        <title>The Phaeodactylum genome reveals the evolutionary history of diatom genomes.</title>
        <authorList>
            <person name="Bowler C."/>
            <person name="Allen A.E."/>
            <person name="Badger J.H."/>
            <person name="Grimwood J."/>
            <person name="Jabbari K."/>
            <person name="Kuo A."/>
            <person name="Maheswari U."/>
            <person name="Martens C."/>
            <person name="Maumus F."/>
            <person name="Otillar R.P."/>
            <person name="Rayko E."/>
            <person name="Salamov A."/>
            <person name="Vandepoele K."/>
            <person name="Beszteri B."/>
            <person name="Gruber A."/>
            <person name="Heijde M."/>
            <person name="Katinka M."/>
            <person name="Mock T."/>
            <person name="Valentin K."/>
            <person name="Verret F."/>
            <person name="Berges J.A."/>
            <person name="Brownlee C."/>
            <person name="Cadoret J.P."/>
            <person name="Chiovitti A."/>
            <person name="Choi C.J."/>
            <person name="Coesel S."/>
            <person name="De Martino A."/>
            <person name="Detter J.C."/>
            <person name="Durkin C."/>
            <person name="Falciatore A."/>
            <person name="Fournet J."/>
            <person name="Haruta M."/>
            <person name="Huysman M.J."/>
            <person name="Jenkins B.D."/>
            <person name="Jiroutova K."/>
            <person name="Jorgensen R.E."/>
            <person name="Joubert Y."/>
            <person name="Kaplan A."/>
            <person name="Kroger N."/>
            <person name="Kroth P.G."/>
            <person name="La Roche J."/>
            <person name="Lindquist E."/>
            <person name="Lommer M."/>
            <person name="Martin-Jezequel V."/>
            <person name="Lopez P.J."/>
            <person name="Lucas S."/>
            <person name="Mangogna M."/>
            <person name="McGinnis K."/>
            <person name="Medlin L.K."/>
            <person name="Montsant A."/>
            <person name="Oudot-Le Secq M.P."/>
            <person name="Napoli C."/>
            <person name="Obornik M."/>
            <person name="Parker M.S."/>
            <person name="Petit J.L."/>
            <person name="Porcel B.M."/>
            <person name="Poulsen N."/>
            <person name="Robison M."/>
            <person name="Rychlewski L."/>
            <person name="Rynearson T.A."/>
            <person name="Schmutz J."/>
            <person name="Shapiro H."/>
            <person name="Siaut M."/>
            <person name="Stanley M."/>
            <person name="Sussman M.R."/>
            <person name="Taylor A.R."/>
            <person name="Vardi A."/>
            <person name="von Dassow P."/>
            <person name="Vyverman W."/>
            <person name="Willis A."/>
            <person name="Wyrwicz L.S."/>
            <person name="Rokhsar D.S."/>
            <person name="Weissenbach J."/>
            <person name="Armbrust E.V."/>
            <person name="Green B.R."/>
            <person name="Van de Peer Y."/>
            <person name="Grigoriev I.V."/>
        </authorList>
    </citation>
    <scope>NUCLEOTIDE SEQUENCE [LARGE SCALE GENOMIC DNA]</scope>
    <source>
        <strain evidence="8 9">CCAP 1055/1</strain>
    </source>
</reference>
<dbReference type="GO" id="GO:0015184">
    <property type="term" value="F:L-cystine transmembrane transporter activity"/>
    <property type="evidence" value="ECO:0007669"/>
    <property type="project" value="TreeGrafter"/>
</dbReference>
<evidence type="ECO:0000256" key="1">
    <source>
        <dbReference type="ARBA" id="ARBA00004127"/>
    </source>
</evidence>
<evidence type="ECO:0000256" key="5">
    <source>
        <dbReference type="ARBA" id="ARBA00022989"/>
    </source>
</evidence>
<keyword evidence="2" id="KW-0813">Transport</keyword>
<dbReference type="STRING" id="556484.B5Y4N2"/>
<dbReference type="SMART" id="SM00679">
    <property type="entry name" value="CTNS"/>
    <property type="match status" value="2"/>
</dbReference>
<feature type="non-terminal residue" evidence="8">
    <location>
        <position position="252"/>
    </location>
</feature>
<keyword evidence="3 7" id="KW-0812">Transmembrane</keyword>
<protein>
    <recommendedName>
        <fullName evidence="10">Cystinosin</fullName>
    </recommendedName>
</protein>
<feature type="transmembrane region" description="Helical" evidence="7">
    <location>
        <begin position="96"/>
        <end position="115"/>
    </location>
</feature>
<keyword evidence="5 7" id="KW-1133">Transmembrane helix</keyword>
<dbReference type="PANTHER" id="PTHR13131:SF5">
    <property type="entry name" value="CYSTINOSIN"/>
    <property type="match status" value="1"/>
</dbReference>
<reference evidence="9" key="2">
    <citation type="submission" date="2008-08" db="EMBL/GenBank/DDBJ databases">
        <authorList>
            <consortium name="Diatom Consortium"/>
            <person name="Grigoriev I."/>
            <person name="Grimwood J."/>
            <person name="Kuo A."/>
            <person name="Otillar R.P."/>
            <person name="Salamov A."/>
            <person name="Detter J.C."/>
            <person name="Lindquist E."/>
            <person name="Shapiro H."/>
            <person name="Lucas S."/>
            <person name="Glavina del Rio T."/>
            <person name="Pitluck S."/>
            <person name="Rokhsar D."/>
            <person name="Bowler C."/>
        </authorList>
    </citation>
    <scope>GENOME REANNOTATION</scope>
    <source>
        <strain evidence="9">CCAP 1055/1</strain>
    </source>
</reference>
<dbReference type="EMBL" id="CP001142">
    <property type="protein sequence ID" value="ACI65510.1"/>
    <property type="molecule type" value="Genomic_DNA"/>
</dbReference>
<dbReference type="RefSeq" id="XP_002186040.1">
    <property type="nucleotide sequence ID" value="XM_002186004.1"/>
</dbReference>
<dbReference type="AlphaFoldDB" id="B5Y4N2"/>
<dbReference type="PaxDb" id="2850-Phatr10247"/>
<dbReference type="PANTHER" id="PTHR13131">
    <property type="entry name" value="CYSTINOSIN"/>
    <property type="match status" value="1"/>
</dbReference>
<evidence type="ECO:0000256" key="7">
    <source>
        <dbReference type="SAM" id="Phobius"/>
    </source>
</evidence>
<dbReference type="GeneID" id="7204298"/>
<dbReference type="Gene3D" id="1.20.1280.290">
    <property type="match status" value="2"/>
</dbReference>
<dbReference type="InterPro" id="IPR005282">
    <property type="entry name" value="LC_transporter"/>
</dbReference>
<proteinExistence type="predicted"/>
<organism evidence="8 9">
    <name type="scientific">Phaeodactylum tricornutum (strain CCAP 1055/1)</name>
    <dbReference type="NCBI Taxonomy" id="556484"/>
    <lineage>
        <taxon>Eukaryota</taxon>
        <taxon>Sar</taxon>
        <taxon>Stramenopiles</taxon>
        <taxon>Ochrophyta</taxon>
        <taxon>Bacillariophyta</taxon>
        <taxon>Bacillariophyceae</taxon>
        <taxon>Bacillariophycidae</taxon>
        <taxon>Naviculales</taxon>
        <taxon>Phaeodactylaceae</taxon>
        <taxon>Phaeodactylum</taxon>
    </lineage>
</organism>
<keyword evidence="6 7" id="KW-0472">Membrane</keyword>
<evidence type="ECO:0000256" key="3">
    <source>
        <dbReference type="ARBA" id="ARBA00022692"/>
    </source>
</evidence>